<organism evidence="10 11">
    <name type="scientific">Glaciecola punicea ACAM 611</name>
    <dbReference type="NCBI Taxonomy" id="1121923"/>
    <lineage>
        <taxon>Bacteria</taxon>
        <taxon>Pseudomonadati</taxon>
        <taxon>Pseudomonadota</taxon>
        <taxon>Gammaproteobacteria</taxon>
        <taxon>Alteromonadales</taxon>
        <taxon>Alteromonadaceae</taxon>
        <taxon>Glaciecola</taxon>
    </lineage>
</organism>
<proteinExistence type="predicted"/>
<reference evidence="10 11" key="2">
    <citation type="journal article" date="2017" name="Antonie Van Leeuwenhoek">
        <title>Rhizobium rhizosphaerae sp. nov., a novel species isolated from rice rhizosphere.</title>
        <authorList>
            <person name="Zhao J.J."/>
            <person name="Zhang J."/>
            <person name="Zhang R.J."/>
            <person name="Zhang C.W."/>
            <person name="Yin H.Q."/>
            <person name="Zhang X.X."/>
        </authorList>
    </citation>
    <scope>NUCLEOTIDE SEQUENCE [LARGE SCALE GENOMIC DNA]</scope>
    <source>
        <strain evidence="10 11">ACAM 611</strain>
    </source>
</reference>
<evidence type="ECO:0000313" key="10">
    <source>
        <dbReference type="EMBL" id="GAB54545.1"/>
    </source>
</evidence>
<keyword evidence="6" id="KW-0456">Lyase</keyword>
<comment type="function">
    <text evidence="8">A cysteine desulfhydrase that generates hydrogen sulfide, H(2)S. The H(2)S produced by this enzyme stimulates respiration in M.tuberculosis, mediated primarily via cytochrome bd with a lesser contribution from cytochrome bc1/aa3. H(2)S modulates the balance between respiration and glycolysis, and also contributes to redox homeostasis. Probably eliminates toxic levels of Cys (which can induce oxidative stress).</text>
</comment>
<dbReference type="SUPFAM" id="SSF53686">
    <property type="entry name" value="Tryptophan synthase beta subunit-like PLP-dependent enzymes"/>
    <property type="match status" value="1"/>
</dbReference>
<evidence type="ECO:0000256" key="6">
    <source>
        <dbReference type="ARBA" id="ARBA00023239"/>
    </source>
</evidence>
<accession>H5T8A4</accession>
<dbReference type="EC" id="2.5.1.47" evidence="10"/>
<comment type="caution">
    <text evidence="10">The sequence shown here is derived from an EMBL/GenBank/DDBJ whole genome shotgun (WGS) entry which is preliminary data.</text>
</comment>
<dbReference type="PANTHER" id="PTHR10314">
    <property type="entry name" value="CYSTATHIONINE BETA-SYNTHASE"/>
    <property type="match status" value="1"/>
</dbReference>
<dbReference type="Gene3D" id="3.40.50.1100">
    <property type="match status" value="2"/>
</dbReference>
<dbReference type="AlphaFoldDB" id="H5T8A4"/>
<evidence type="ECO:0000256" key="8">
    <source>
        <dbReference type="ARBA" id="ARBA00055251"/>
    </source>
</evidence>
<comment type="catalytic activity">
    <reaction evidence="7">
        <text>O-acetyl-L-serine + hydrogen sulfide = L-cysteine + acetate</text>
        <dbReference type="Rhea" id="RHEA:14829"/>
        <dbReference type="ChEBI" id="CHEBI:29919"/>
        <dbReference type="ChEBI" id="CHEBI:30089"/>
        <dbReference type="ChEBI" id="CHEBI:35235"/>
        <dbReference type="ChEBI" id="CHEBI:58340"/>
        <dbReference type="EC" id="2.5.1.47"/>
    </reaction>
</comment>
<evidence type="ECO:0000256" key="1">
    <source>
        <dbReference type="ARBA" id="ARBA00001933"/>
    </source>
</evidence>
<dbReference type="Pfam" id="PF00291">
    <property type="entry name" value="PALP"/>
    <property type="match status" value="1"/>
</dbReference>
<dbReference type="Proteomes" id="UP000053586">
    <property type="component" value="Unassembled WGS sequence"/>
</dbReference>
<keyword evidence="5" id="KW-0663">Pyridoxal phosphate</keyword>
<comment type="pathway">
    <text evidence="3">Amino-acid biosynthesis; L-cysteine biosynthesis; L-cysteine from L-serine: step 2/2.</text>
</comment>
<evidence type="ECO:0000256" key="7">
    <source>
        <dbReference type="ARBA" id="ARBA00047931"/>
    </source>
</evidence>
<evidence type="ECO:0000313" key="11">
    <source>
        <dbReference type="Proteomes" id="UP000053586"/>
    </source>
</evidence>
<dbReference type="STRING" id="56804.BAE46_12810"/>
<dbReference type="GO" id="GO:0005737">
    <property type="term" value="C:cytoplasm"/>
    <property type="evidence" value="ECO:0007669"/>
    <property type="project" value="UniProtKB-SubCell"/>
</dbReference>
<evidence type="ECO:0000256" key="2">
    <source>
        <dbReference type="ARBA" id="ARBA00004496"/>
    </source>
</evidence>
<dbReference type="eggNOG" id="COG0031">
    <property type="taxonomic scope" value="Bacteria"/>
</dbReference>
<evidence type="ECO:0000256" key="5">
    <source>
        <dbReference type="ARBA" id="ARBA00022898"/>
    </source>
</evidence>
<keyword evidence="11" id="KW-1185">Reference proteome</keyword>
<evidence type="ECO:0000256" key="4">
    <source>
        <dbReference type="ARBA" id="ARBA00022490"/>
    </source>
</evidence>
<protein>
    <submittedName>
        <fullName evidence="10">Cysteine synthase A</fullName>
        <ecNumber evidence="10">2.5.1.47</ecNumber>
    </submittedName>
</protein>
<keyword evidence="10" id="KW-0808">Transferase</keyword>
<dbReference type="EMBL" id="BAET01000006">
    <property type="protein sequence ID" value="GAB54545.1"/>
    <property type="molecule type" value="Genomic_DNA"/>
</dbReference>
<dbReference type="InterPro" id="IPR001926">
    <property type="entry name" value="TrpB-like_PALP"/>
</dbReference>
<dbReference type="FunFam" id="3.40.50.1100:FF:000015">
    <property type="entry name" value="Cysteine synthase B"/>
    <property type="match status" value="1"/>
</dbReference>
<dbReference type="GO" id="GO:0016829">
    <property type="term" value="F:lyase activity"/>
    <property type="evidence" value="ECO:0007669"/>
    <property type="project" value="UniProtKB-KW"/>
</dbReference>
<dbReference type="GO" id="GO:0004124">
    <property type="term" value="F:cysteine synthase activity"/>
    <property type="evidence" value="ECO:0007669"/>
    <property type="project" value="UniProtKB-EC"/>
</dbReference>
<comment type="subcellular location">
    <subcellularLocation>
        <location evidence="2">Cytoplasm</location>
    </subcellularLocation>
</comment>
<dbReference type="InterPro" id="IPR036052">
    <property type="entry name" value="TrpB-like_PALP_sf"/>
</dbReference>
<evidence type="ECO:0000259" key="9">
    <source>
        <dbReference type="Pfam" id="PF00291"/>
    </source>
</evidence>
<feature type="domain" description="Tryptophan synthase beta chain-like PALP" evidence="9">
    <location>
        <begin position="51"/>
        <end position="347"/>
    </location>
</feature>
<sequence>MIQDMNAILQGVIANKSCIRNKQQRKWICSAVQKIAADYRRSADTHLLKFNLSAFEDVDFYLKDESTHLTGSLKHRLARSLFLYALCNGHIFEGSTIVEASSGSTAISEAYFAQLLGLPFISVVPTGTSPEKLASIKHYGGSITFTESANIYNEAQRIATQTSGHYMDQFTYAERVTDWRGNNNIAESLFDQMLDEEHHVPTWVVVGAGTGGTSATIGRYIRYMSSKIGDTKLCVADPEGSVFFDVFTSSIDTPTLNTYETGVFKCTSTNIEGVGRPRHEPSFNPHIVDKMLKIDDSASVATAIWLESLLNKKFGGSTGLNVYAAIVLAHEMKQEKQSGSIVTLICDEGTRYLQSVHNAKWREEKNLNIAPYITLLQNLQ</sequence>
<gene>
    <name evidence="10" type="primary">cysK</name>
    <name evidence="10" type="ORF">GPUN_0398</name>
</gene>
<keyword evidence="4" id="KW-0963">Cytoplasm</keyword>
<dbReference type="InterPro" id="IPR050214">
    <property type="entry name" value="Cys_Synth/Cystath_Beta-Synth"/>
</dbReference>
<evidence type="ECO:0000256" key="3">
    <source>
        <dbReference type="ARBA" id="ARBA00004962"/>
    </source>
</evidence>
<name>H5T8A4_9ALTE</name>
<comment type="cofactor">
    <cofactor evidence="1">
        <name>pyridoxal 5'-phosphate</name>
        <dbReference type="ChEBI" id="CHEBI:597326"/>
    </cofactor>
</comment>
<reference evidence="10 11" key="1">
    <citation type="journal article" date="2012" name="J. Bacteriol.">
        <title>Genome sequence of proteorhodopsin-containing sea ice bacterium Glaciecola punicea ACAM 611T.</title>
        <authorList>
            <person name="Qin Q.-L."/>
            <person name="Xie B.-B."/>
            <person name="Shu Y.-L."/>
            <person name="Rong J.-C."/>
            <person name="Zhao D.-L."/>
            <person name="Zhang X.-Y."/>
            <person name="Chen X.-L."/>
            <person name="Zhou B.-C."/>
            <person name="Zhanga Y.-Z."/>
        </authorList>
    </citation>
    <scope>NUCLEOTIDE SEQUENCE [LARGE SCALE GENOMIC DNA]</scope>
    <source>
        <strain evidence="10 11">ACAM 611</strain>
    </source>
</reference>